<proteinExistence type="inferred from homology"/>
<keyword evidence="4 8" id="KW-0653">Protein transport</keyword>
<dbReference type="AlphaFoldDB" id="A0A0J6FAW4"/>
<keyword evidence="7 8" id="KW-0143">Chaperone</keyword>
<dbReference type="GO" id="GO:0005743">
    <property type="term" value="C:mitochondrial inner membrane"/>
    <property type="evidence" value="ECO:0007669"/>
    <property type="project" value="UniProtKB-SubCell"/>
</dbReference>
<dbReference type="InterPro" id="IPR035427">
    <property type="entry name" value="Tim10-like_dom_sf"/>
</dbReference>
<keyword evidence="8" id="KW-0496">Mitochondrion</keyword>
<keyword evidence="5 8" id="KW-0811">Translocation</keyword>
<evidence type="ECO:0000256" key="8">
    <source>
        <dbReference type="RuleBase" id="RU367043"/>
    </source>
</evidence>
<gene>
    <name evidence="10" type="ORF">CPAG_03727</name>
</gene>
<evidence type="ECO:0000313" key="11">
    <source>
        <dbReference type="Proteomes" id="UP000054567"/>
    </source>
</evidence>
<evidence type="ECO:0000256" key="1">
    <source>
        <dbReference type="ARBA" id="ARBA00004137"/>
    </source>
</evidence>
<evidence type="ECO:0000256" key="5">
    <source>
        <dbReference type="ARBA" id="ARBA00023010"/>
    </source>
</evidence>
<feature type="domain" description="Tim10-like" evidence="9">
    <location>
        <begin position="21"/>
        <end position="84"/>
    </location>
</feature>
<dbReference type="SUPFAM" id="SSF144122">
    <property type="entry name" value="Tim10-like"/>
    <property type="match status" value="1"/>
</dbReference>
<comment type="domain">
    <text evidence="8">The twin CX3C motif contains 4 conserved Cys residues that form 2 disulfide bonds in the mitochondrial intermembrane space.</text>
</comment>
<dbReference type="Gene3D" id="1.10.287.810">
    <property type="entry name" value="Mitochondrial import inner membrane translocase subunit tim13 like domains"/>
    <property type="match status" value="1"/>
</dbReference>
<name>A0A0J6FAW4_COCPO</name>
<dbReference type="InterPro" id="IPR004217">
    <property type="entry name" value="Tim10-like"/>
</dbReference>
<keyword evidence="3 8" id="KW-0999">Mitochondrion inner membrane</keyword>
<reference evidence="11" key="3">
    <citation type="journal article" date="2010" name="Genome Res.">
        <title>Population genomic sequencing of Coccidioides fungi reveals recent hybridization and transposon control.</title>
        <authorList>
            <person name="Neafsey D.E."/>
            <person name="Barker B.M."/>
            <person name="Sharpton T.J."/>
            <person name="Stajich J.E."/>
            <person name="Park D.J."/>
            <person name="Whiston E."/>
            <person name="Hung C.-Y."/>
            <person name="McMahan C."/>
            <person name="White J."/>
            <person name="Sykes S."/>
            <person name="Heiman D."/>
            <person name="Young S."/>
            <person name="Zeng Q."/>
            <person name="Abouelleil A."/>
            <person name="Aftuck L."/>
            <person name="Bessette D."/>
            <person name="Brown A."/>
            <person name="FitzGerald M."/>
            <person name="Lui A."/>
            <person name="Macdonald J.P."/>
            <person name="Priest M."/>
            <person name="Orbach M.J."/>
            <person name="Galgiani J.N."/>
            <person name="Kirkland T.N."/>
            <person name="Cole G.T."/>
            <person name="Birren B.W."/>
            <person name="Henn M.R."/>
            <person name="Taylor J.W."/>
            <person name="Rounsley S.D."/>
        </authorList>
    </citation>
    <scope>NUCLEOTIDE SEQUENCE [LARGE SCALE GENOMIC DNA]</scope>
    <source>
        <strain evidence="11">RMSCC 3488</strain>
    </source>
</reference>
<dbReference type="GO" id="GO:0015031">
    <property type="term" value="P:protein transport"/>
    <property type="evidence" value="ECO:0007669"/>
    <property type="project" value="UniProtKB-KW"/>
</dbReference>
<dbReference type="VEuPathDB" id="FungiDB:CPAG_03727"/>
<comment type="subunit">
    <text evidence="8">Heterohexamer.</text>
</comment>
<dbReference type="Proteomes" id="UP000054567">
    <property type="component" value="Unassembled WGS sequence"/>
</dbReference>
<comment type="similarity">
    <text evidence="2 8">Belongs to the small Tim family.</text>
</comment>
<evidence type="ECO:0000259" key="9">
    <source>
        <dbReference type="Pfam" id="PF02953"/>
    </source>
</evidence>
<sequence>MDQVQLDPSKLNAADRRELTQFIANEAQKTNIQSTVHNLTEVCWKKCMTGKVSGGALDRNEEACAKNCVERWMDANLAVLKHLETLRGPQ</sequence>
<dbReference type="EMBL" id="DS268110">
    <property type="protein sequence ID" value="KMM67393.1"/>
    <property type="molecule type" value="Genomic_DNA"/>
</dbReference>
<keyword evidence="8" id="KW-0813">Transport</keyword>
<evidence type="ECO:0000256" key="6">
    <source>
        <dbReference type="ARBA" id="ARBA00023157"/>
    </source>
</evidence>
<accession>A0A0J6FAW4</accession>
<reference evidence="10 11" key="1">
    <citation type="submission" date="2007-06" db="EMBL/GenBank/DDBJ databases">
        <title>The Genome Sequence of Coccidioides posadasii RMSCC_3488.</title>
        <authorList>
            <consortium name="Coccidioides Genome Resources Consortium"/>
            <consortium name="The Broad Institute Genome Sequencing Platform"/>
            <person name="Henn M.R."/>
            <person name="Sykes S."/>
            <person name="Young S."/>
            <person name="Jaffe D."/>
            <person name="Berlin A."/>
            <person name="Alvarez P."/>
            <person name="Butler J."/>
            <person name="Gnerre S."/>
            <person name="Grabherr M."/>
            <person name="Mauceli E."/>
            <person name="Brockman W."/>
            <person name="Kodira C."/>
            <person name="Alvarado L."/>
            <person name="Zeng Q."/>
            <person name="Crawford M."/>
            <person name="Antoine C."/>
            <person name="Devon K."/>
            <person name="Galgiani J."/>
            <person name="Orsborn K."/>
            <person name="Lewis M.L."/>
            <person name="Nusbaum C."/>
            <person name="Galagan J."/>
            <person name="Birren B."/>
        </authorList>
    </citation>
    <scope>NUCLEOTIDE SEQUENCE [LARGE SCALE GENOMIC DNA]</scope>
    <source>
        <strain evidence="10 11">RMSCC 3488</strain>
    </source>
</reference>
<comment type="function">
    <text evidence="8">Mitochondrial intermembrane chaperone that participates in the import and insertion of some multi-pass transmembrane proteins into the mitochondrial inner membrane. Also required for the transfer of beta-barrel precursors from the TOM complex to the sorting and assembly machinery (SAM complex) of the outer membrane. Acts as a chaperone-like protein that protects the hydrophobic precursors from aggregation and guide them through the mitochondrial intermembrane space.</text>
</comment>
<reference evidence="11" key="2">
    <citation type="journal article" date="2009" name="Genome Res.">
        <title>Comparative genomic analyses of the human fungal pathogens Coccidioides and their relatives.</title>
        <authorList>
            <person name="Sharpton T.J."/>
            <person name="Stajich J.E."/>
            <person name="Rounsley S.D."/>
            <person name="Gardner M.J."/>
            <person name="Wortman J.R."/>
            <person name="Jordar V.S."/>
            <person name="Maiti R."/>
            <person name="Kodira C.D."/>
            <person name="Neafsey D.E."/>
            <person name="Zeng Q."/>
            <person name="Hung C.-Y."/>
            <person name="McMahan C."/>
            <person name="Muszewska A."/>
            <person name="Grynberg M."/>
            <person name="Mandel M.A."/>
            <person name="Kellner E.M."/>
            <person name="Barker B.M."/>
            <person name="Galgiani J.N."/>
            <person name="Orbach M.J."/>
            <person name="Kirkland T.N."/>
            <person name="Cole G.T."/>
            <person name="Henn M.R."/>
            <person name="Birren B.W."/>
            <person name="Taylor J.W."/>
        </authorList>
    </citation>
    <scope>NUCLEOTIDE SEQUENCE [LARGE SCALE GENOMIC DNA]</scope>
    <source>
        <strain evidence="11">RMSCC 3488</strain>
    </source>
</reference>
<evidence type="ECO:0000313" key="10">
    <source>
        <dbReference type="EMBL" id="KMM67393.1"/>
    </source>
</evidence>
<keyword evidence="6 8" id="KW-1015">Disulfide bond</keyword>
<evidence type="ECO:0000256" key="2">
    <source>
        <dbReference type="ARBA" id="ARBA00006720"/>
    </source>
</evidence>
<dbReference type="OrthoDB" id="344165at2759"/>
<evidence type="ECO:0000256" key="3">
    <source>
        <dbReference type="ARBA" id="ARBA00022792"/>
    </source>
</evidence>
<comment type="subcellular location">
    <subcellularLocation>
        <location evidence="1 8">Mitochondrion inner membrane</location>
        <topology evidence="1 8">Peripheral membrane protein</topology>
        <orientation evidence="1 8">Intermembrane side</orientation>
    </subcellularLocation>
</comment>
<evidence type="ECO:0000256" key="7">
    <source>
        <dbReference type="ARBA" id="ARBA00023186"/>
    </source>
</evidence>
<dbReference type="Pfam" id="PF02953">
    <property type="entry name" value="zf-Tim10_DDP"/>
    <property type="match status" value="1"/>
</dbReference>
<protein>
    <recommendedName>
        <fullName evidence="8">Mitochondrial import inner membrane translocase subunit</fullName>
    </recommendedName>
</protein>
<organism evidence="10 11">
    <name type="scientific">Coccidioides posadasii RMSCC 3488</name>
    <dbReference type="NCBI Taxonomy" id="454284"/>
    <lineage>
        <taxon>Eukaryota</taxon>
        <taxon>Fungi</taxon>
        <taxon>Dikarya</taxon>
        <taxon>Ascomycota</taxon>
        <taxon>Pezizomycotina</taxon>
        <taxon>Eurotiomycetes</taxon>
        <taxon>Eurotiomycetidae</taxon>
        <taxon>Onygenales</taxon>
        <taxon>Onygenaceae</taxon>
        <taxon>Coccidioides</taxon>
    </lineage>
</organism>
<evidence type="ECO:0000256" key="4">
    <source>
        <dbReference type="ARBA" id="ARBA00022927"/>
    </source>
</evidence>
<keyword evidence="3 8" id="KW-0472">Membrane</keyword>